<evidence type="ECO:0000256" key="2">
    <source>
        <dbReference type="SAM" id="MobiDB-lite"/>
    </source>
</evidence>
<dbReference type="Pfam" id="PF02515">
    <property type="entry name" value="CoA_transf_3"/>
    <property type="match status" value="1"/>
</dbReference>
<protein>
    <recommendedName>
        <fullName evidence="4">CoA transferase</fullName>
    </recommendedName>
</protein>
<dbReference type="SUPFAM" id="SSF89796">
    <property type="entry name" value="CoA-transferase family III (CaiB/BaiF)"/>
    <property type="match status" value="1"/>
</dbReference>
<feature type="non-terminal residue" evidence="3">
    <location>
        <position position="126"/>
    </location>
</feature>
<accession>X1DZ40</accession>
<dbReference type="AlphaFoldDB" id="X1DZ40"/>
<dbReference type="InterPro" id="IPR003673">
    <property type="entry name" value="CoA-Trfase_fam_III"/>
</dbReference>
<dbReference type="EMBL" id="BART01039050">
    <property type="protein sequence ID" value="GAH10184.1"/>
    <property type="molecule type" value="Genomic_DNA"/>
</dbReference>
<name>X1DZ40_9ZZZZ</name>
<organism evidence="3">
    <name type="scientific">marine sediment metagenome</name>
    <dbReference type="NCBI Taxonomy" id="412755"/>
    <lineage>
        <taxon>unclassified sequences</taxon>
        <taxon>metagenomes</taxon>
        <taxon>ecological metagenomes</taxon>
    </lineage>
</organism>
<dbReference type="InterPro" id="IPR050483">
    <property type="entry name" value="CoA-transferase_III_domain"/>
</dbReference>
<dbReference type="PANTHER" id="PTHR48207:SF3">
    <property type="entry name" value="SUCCINATE--HYDROXYMETHYLGLUTARATE COA-TRANSFERASE"/>
    <property type="match status" value="1"/>
</dbReference>
<dbReference type="InterPro" id="IPR023606">
    <property type="entry name" value="CoA-Trfase_III_dom_1_sf"/>
</dbReference>
<evidence type="ECO:0000313" key="3">
    <source>
        <dbReference type="EMBL" id="GAH10184.1"/>
    </source>
</evidence>
<gene>
    <name evidence="3" type="ORF">S01H4_64410</name>
</gene>
<reference evidence="3" key="1">
    <citation type="journal article" date="2014" name="Front. Microbiol.">
        <title>High frequency of phylogenetically diverse reductive dehalogenase-homologous genes in deep subseafloor sedimentary metagenomes.</title>
        <authorList>
            <person name="Kawai M."/>
            <person name="Futagami T."/>
            <person name="Toyoda A."/>
            <person name="Takaki Y."/>
            <person name="Nishi S."/>
            <person name="Hori S."/>
            <person name="Arai W."/>
            <person name="Tsubouchi T."/>
            <person name="Morono Y."/>
            <person name="Uchiyama I."/>
            <person name="Ito T."/>
            <person name="Fujiyama A."/>
            <person name="Inagaki F."/>
            <person name="Takami H."/>
        </authorList>
    </citation>
    <scope>NUCLEOTIDE SEQUENCE</scope>
    <source>
        <strain evidence="3">Expedition CK06-06</strain>
    </source>
</reference>
<keyword evidence="1" id="KW-0808">Transferase</keyword>
<dbReference type="GO" id="GO:0008410">
    <property type="term" value="F:CoA-transferase activity"/>
    <property type="evidence" value="ECO:0007669"/>
    <property type="project" value="TreeGrafter"/>
</dbReference>
<feature type="region of interest" description="Disordered" evidence="2">
    <location>
        <begin position="96"/>
        <end position="116"/>
    </location>
</feature>
<evidence type="ECO:0008006" key="4">
    <source>
        <dbReference type="Google" id="ProtNLM"/>
    </source>
</evidence>
<proteinExistence type="predicted"/>
<comment type="caution">
    <text evidence="3">The sequence shown here is derived from an EMBL/GenBank/DDBJ whole genome shotgun (WGS) entry which is preliminary data.</text>
</comment>
<feature type="non-terminal residue" evidence="3">
    <location>
        <position position="1"/>
    </location>
</feature>
<dbReference type="PANTHER" id="PTHR48207">
    <property type="entry name" value="SUCCINATE--HYDROXYMETHYLGLUTARATE COA-TRANSFERASE"/>
    <property type="match status" value="1"/>
</dbReference>
<evidence type="ECO:0000256" key="1">
    <source>
        <dbReference type="ARBA" id="ARBA00022679"/>
    </source>
</evidence>
<sequence>LAEVLGSPELADDGRFTSNPLRVKNRRELRQQIIRKLKTRNAVEWESLLTERSIPCSRVHTVANLVEGEQLQALSLMTPFPHPLIPDLRLIDLPVSQDGKRAGQHLPPPTLGSDTDTILKELGYSD</sequence>
<dbReference type="Gene3D" id="3.40.50.10540">
    <property type="entry name" value="Crotonobetainyl-coa:carnitine coa-transferase, domain 1"/>
    <property type="match status" value="1"/>
</dbReference>